<sequence length="39" mass="4776">MPPDQLREEVSRRPRSSRFRGRRRSLRRRRGRTPRCPSA</sequence>
<accession>A0A0A9EE62</accession>
<evidence type="ECO:0000313" key="2">
    <source>
        <dbReference type="EMBL" id="JAD94327.1"/>
    </source>
</evidence>
<evidence type="ECO:0000256" key="1">
    <source>
        <dbReference type="SAM" id="MobiDB-lite"/>
    </source>
</evidence>
<reference evidence="2" key="2">
    <citation type="journal article" date="2015" name="Data Brief">
        <title>Shoot transcriptome of the giant reed, Arundo donax.</title>
        <authorList>
            <person name="Barrero R.A."/>
            <person name="Guerrero F.D."/>
            <person name="Moolhuijzen P."/>
            <person name="Goolsby J.A."/>
            <person name="Tidwell J."/>
            <person name="Bellgard S.E."/>
            <person name="Bellgard M.I."/>
        </authorList>
    </citation>
    <scope>NUCLEOTIDE SEQUENCE</scope>
    <source>
        <tissue evidence="2">Shoot tissue taken approximately 20 cm above the soil surface</tissue>
    </source>
</reference>
<dbReference type="AlphaFoldDB" id="A0A0A9EE62"/>
<reference evidence="2" key="1">
    <citation type="submission" date="2014-09" db="EMBL/GenBank/DDBJ databases">
        <authorList>
            <person name="Magalhaes I.L.F."/>
            <person name="Oliveira U."/>
            <person name="Santos F.R."/>
            <person name="Vidigal T.H.D.A."/>
            <person name="Brescovit A.D."/>
            <person name="Santos A.J."/>
        </authorList>
    </citation>
    <scope>NUCLEOTIDE SEQUENCE</scope>
    <source>
        <tissue evidence="2">Shoot tissue taken approximately 20 cm above the soil surface</tissue>
    </source>
</reference>
<name>A0A0A9EE62_ARUDO</name>
<organism evidence="2">
    <name type="scientific">Arundo donax</name>
    <name type="common">Giant reed</name>
    <name type="synonym">Donax arundinaceus</name>
    <dbReference type="NCBI Taxonomy" id="35708"/>
    <lineage>
        <taxon>Eukaryota</taxon>
        <taxon>Viridiplantae</taxon>
        <taxon>Streptophyta</taxon>
        <taxon>Embryophyta</taxon>
        <taxon>Tracheophyta</taxon>
        <taxon>Spermatophyta</taxon>
        <taxon>Magnoliopsida</taxon>
        <taxon>Liliopsida</taxon>
        <taxon>Poales</taxon>
        <taxon>Poaceae</taxon>
        <taxon>PACMAD clade</taxon>
        <taxon>Arundinoideae</taxon>
        <taxon>Arundineae</taxon>
        <taxon>Arundo</taxon>
    </lineage>
</organism>
<protein>
    <submittedName>
        <fullName evidence="2">Uncharacterized protein</fullName>
    </submittedName>
</protein>
<dbReference type="EMBL" id="GBRH01203568">
    <property type="protein sequence ID" value="JAD94327.1"/>
    <property type="molecule type" value="Transcribed_RNA"/>
</dbReference>
<feature type="compositionally biased region" description="Basic residues" evidence="1">
    <location>
        <begin position="13"/>
        <end position="33"/>
    </location>
</feature>
<feature type="region of interest" description="Disordered" evidence="1">
    <location>
        <begin position="1"/>
        <end position="39"/>
    </location>
</feature>
<proteinExistence type="predicted"/>
<feature type="compositionally biased region" description="Basic and acidic residues" evidence="1">
    <location>
        <begin position="1"/>
        <end position="12"/>
    </location>
</feature>